<feature type="region of interest" description="Disordered" evidence="1">
    <location>
        <begin position="1"/>
        <end position="27"/>
    </location>
</feature>
<sequence length="330" mass="35481">MNWPPSKVPGEDERGDENRLPDPERGFLLSASGRRGLPVACFSLARATRAATARPAVGFFLCCPATKPGCNQEALVLVGAPASLARPLLFPGLVSRRSGPGGRPSSFGAACRDSRNGRTRCDATTAPRTADGELLPVPARLSGFPASARGCVLQLERNRMEILEEERKGYGEKTALRLRYKHQIPRDVTATRCLLQVSPVSPRSDTHARDPCCCCCRHAPKILSQSSGLQPHCAHHAARCDKGRQARTQDVSGGRGSDVFWRMEGSWLNRIPGCYWRSSTPGPCPAPGPGHACMHPLKSSTGKTGVIWDWRLASSCSTAFGSSRPSSATL</sequence>
<dbReference type="EMBL" id="KZ679136">
    <property type="protein sequence ID" value="PTB74176.1"/>
    <property type="molecule type" value="Genomic_DNA"/>
</dbReference>
<dbReference type="AlphaFoldDB" id="A0A2T4BY76"/>
<proteinExistence type="predicted"/>
<evidence type="ECO:0000313" key="3">
    <source>
        <dbReference type="Proteomes" id="UP000240760"/>
    </source>
</evidence>
<keyword evidence="3" id="KW-1185">Reference proteome</keyword>
<organism evidence="2 3">
    <name type="scientific">Trichoderma longibrachiatum ATCC 18648</name>
    <dbReference type="NCBI Taxonomy" id="983965"/>
    <lineage>
        <taxon>Eukaryota</taxon>
        <taxon>Fungi</taxon>
        <taxon>Dikarya</taxon>
        <taxon>Ascomycota</taxon>
        <taxon>Pezizomycotina</taxon>
        <taxon>Sordariomycetes</taxon>
        <taxon>Hypocreomycetidae</taxon>
        <taxon>Hypocreales</taxon>
        <taxon>Hypocreaceae</taxon>
        <taxon>Trichoderma</taxon>
    </lineage>
</organism>
<feature type="compositionally biased region" description="Low complexity" evidence="1">
    <location>
        <begin position="95"/>
        <end position="106"/>
    </location>
</feature>
<reference evidence="2 3" key="1">
    <citation type="submission" date="2016-07" db="EMBL/GenBank/DDBJ databases">
        <title>Multiple horizontal gene transfer events from other fungi enriched the ability of initially mycotrophic Trichoderma (Ascomycota) to feed on dead plant biomass.</title>
        <authorList>
            <consortium name="DOE Joint Genome Institute"/>
            <person name="Aerts A."/>
            <person name="Atanasova L."/>
            <person name="Chenthamara K."/>
            <person name="Zhang J."/>
            <person name="Grujic M."/>
            <person name="Henrissat B."/>
            <person name="Kuo A."/>
            <person name="Salamov A."/>
            <person name="Lipzen A."/>
            <person name="Labutti K."/>
            <person name="Barry K."/>
            <person name="Miao Y."/>
            <person name="Rahimi M.J."/>
            <person name="Shen Q."/>
            <person name="Grigoriev I.V."/>
            <person name="Kubicek C.P."/>
            <person name="Druzhinina I.S."/>
        </authorList>
    </citation>
    <scope>NUCLEOTIDE SEQUENCE [LARGE SCALE GENOMIC DNA]</scope>
    <source>
        <strain evidence="2 3">ATCC 18648</strain>
    </source>
</reference>
<feature type="compositionally biased region" description="Basic and acidic residues" evidence="1">
    <location>
        <begin position="112"/>
        <end position="121"/>
    </location>
</feature>
<evidence type="ECO:0000313" key="2">
    <source>
        <dbReference type="EMBL" id="PTB74176.1"/>
    </source>
</evidence>
<dbReference type="Proteomes" id="UP000240760">
    <property type="component" value="Unassembled WGS sequence"/>
</dbReference>
<name>A0A2T4BY76_TRILO</name>
<feature type="region of interest" description="Disordered" evidence="1">
    <location>
        <begin position="95"/>
        <end position="125"/>
    </location>
</feature>
<evidence type="ECO:0000256" key="1">
    <source>
        <dbReference type="SAM" id="MobiDB-lite"/>
    </source>
</evidence>
<protein>
    <submittedName>
        <fullName evidence="2">Uncharacterized protein</fullName>
    </submittedName>
</protein>
<accession>A0A2T4BY76</accession>
<gene>
    <name evidence="2" type="ORF">M440DRAFT_1040951</name>
</gene>
<feature type="compositionally biased region" description="Basic and acidic residues" evidence="1">
    <location>
        <begin position="9"/>
        <end position="25"/>
    </location>
</feature>